<evidence type="ECO:0000313" key="2">
    <source>
        <dbReference type="EMBL" id="ADO98889.1"/>
    </source>
</evidence>
<dbReference type="GeneID" id="10329390"/>
<evidence type="ECO:0000313" key="3">
    <source>
        <dbReference type="Proteomes" id="UP000006532"/>
    </source>
</evidence>
<dbReference type="RefSeq" id="YP_004325045.1">
    <property type="nucleotide sequence ID" value="NC_015290.1"/>
</dbReference>
<keyword evidence="1" id="KW-0472">Membrane</keyword>
<accession>E3SNY2</accession>
<reference evidence="2 3" key="1">
    <citation type="journal article" date="2010" name="Environ. Microbiol.">
        <title>Genomic analysis of oceanic cyanobacterial myoviruses compared with T4-like myoviruses from diverse hosts and environments.</title>
        <authorList>
            <person name="Sullivan M.B."/>
            <person name="Huang K.H."/>
            <person name="Ignacio-Espinoza J.C."/>
            <person name="Berlin A.M."/>
            <person name="Kelly L."/>
            <person name="Weigele P.R."/>
            <person name="DeFrancesco A.S."/>
            <person name="Kern S.E."/>
            <person name="Thompson L.R."/>
            <person name="Young S."/>
            <person name="Yandava C."/>
            <person name="Fu R."/>
            <person name="Krastins B."/>
            <person name="Chase M."/>
            <person name="Sarracino D."/>
            <person name="Osburne M.S."/>
            <person name="Henn M.R."/>
            <person name="Chisholm S.W."/>
        </authorList>
    </citation>
    <scope>NUCLEOTIDE SEQUENCE [LARGE SCALE GENOMIC DNA]</scope>
    <source>
        <strain evidence="2">NATL1A-15</strain>
    </source>
</reference>
<organism evidence="2 3">
    <name type="scientific">Prochlorococcus phage P-SSM7</name>
    <dbReference type="NCBI Taxonomy" id="445688"/>
    <lineage>
        <taxon>Viruses</taxon>
        <taxon>Duplodnaviria</taxon>
        <taxon>Heunggongvirae</taxon>
        <taxon>Uroviricota</taxon>
        <taxon>Caudoviricetes</taxon>
        <taxon>Pantevenvirales</taxon>
        <taxon>Kyanoviridae</taxon>
        <taxon>Palaemonvirus</taxon>
        <taxon>Palaemonvirus pssm7</taxon>
    </lineage>
</organism>
<feature type="transmembrane region" description="Helical" evidence="1">
    <location>
        <begin position="39"/>
        <end position="61"/>
    </location>
</feature>
<dbReference type="Proteomes" id="UP000006532">
    <property type="component" value="Segment"/>
</dbReference>
<name>E3SNY2_9CAUD</name>
<keyword evidence="3" id="KW-1185">Reference proteome</keyword>
<gene>
    <name evidence="2" type="ORF">PSSM7_218</name>
</gene>
<sequence length="71" mass="8373">MEWHLCHRWMWSTHRVLLTIRSDYSRFRLMNVPTYDIPASPILLVGFAGIAVALFTLYTVNKAYFNSPLNR</sequence>
<keyword evidence="1" id="KW-1133">Transmembrane helix</keyword>
<dbReference type="OrthoDB" id="28370at10239"/>
<dbReference type="EMBL" id="GU071103">
    <property type="protein sequence ID" value="ADO98889.1"/>
    <property type="molecule type" value="Genomic_DNA"/>
</dbReference>
<evidence type="ECO:0000256" key="1">
    <source>
        <dbReference type="SAM" id="Phobius"/>
    </source>
</evidence>
<dbReference type="KEGG" id="vg:10329390"/>
<keyword evidence="1" id="KW-0812">Transmembrane</keyword>
<proteinExistence type="predicted"/>
<protein>
    <submittedName>
        <fullName evidence="2">Uncharacterized protein</fullName>
    </submittedName>
</protein>